<dbReference type="InterPro" id="IPR043502">
    <property type="entry name" value="DNA/RNA_pol_sf"/>
</dbReference>
<evidence type="ECO:0000313" key="8">
    <source>
        <dbReference type="EMBL" id="KAJ8884850.1"/>
    </source>
</evidence>
<accession>A0ABQ9HKG5</accession>
<dbReference type="PANTHER" id="PTHR37984:SF5">
    <property type="entry name" value="PROTEIN NYNRIN-LIKE"/>
    <property type="match status" value="1"/>
</dbReference>
<keyword evidence="5" id="KW-0378">Hydrolase</keyword>
<gene>
    <name evidence="8" type="ORF">PR048_011046</name>
</gene>
<keyword evidence="6" id="KW-0695">RNA-directed DNA polymerase</keyword>
<evidence type="ECO:0000256" key="3">
    <source>
        <dbReference type="ARBA" id="ARBA00022722"/>
    </source>
</evidence>
<sequence>MLSKAEKNRQLQEEALNIIFAVKKFHKDVYGCKFVLYTDHQPLVAILGPTKDVPCLAGSRMQHWVLLLSGYNYEDMGNVDALSRLLLPHSELVEQPVYSVSVVHNELLQPRFSRPQNKMMY</sequence>
<feature type="domain" description="Reverse transcriptase RNase H-like" evidence="7">
    <location>
        <begin position="2"/>
        <end position="71"/>
    </location>
</feature>
<keyword evidence="9" id="KW-1185">Reference proteome</keyword>
<comment type="caution">
    <text evidence="8">The sequence shown here is derived from an EMBL/GenBank/DDBJ whole genome shotgun (WGS) entry which is preliminary data.</text>
</comment>
<evidence type="ECO:0000256" key="4">
    <source>
        <dbReference type="ARBA" id="ARBA00022759"/>
    </source>
</evidence>
<keyword evidence="4" id="KW-0255">Endonuclease</keyword>
<reference evidence="8 9" key="1">
    <citation type="submission" date="2023-02" db="EMBL/GenBank/DDBJ databases">
        <title>LHISI_Scaffold_Assembly.</title>
        <authorList>
            <person name="Stuart O.P."/>
            <person name="Cleave R."/>
            <person name="Magrath M.J.L."/>
            <person name="Mikheyev A.S."/>
        </authorList>
    </citation>
    <scope>NUCLEOTIDE SEQUENCE [LARGE SCALE GENOMIC DNA]</scope>
    <source>
        <strain evidence="8">Daus_M_001</strain>
        <tissue evidence="8">Leg muscle</tissue>
    </source>
</reference>
<evidence type="ECO:0000259" key="7">
    <source>
        <dbReference type="Pfam" id="PF17917"/>
    </source>
</evidence>
<evidence type="ECO:0000313" key="9">
    <source>
        <dbReference type="Proteomes" id="UP001159363"/>
    </source>
</evidence>
<keyword evidence="2" id="KW-0548">Nucleotidyltransferase</keyword>
<proteinExistence type="predicted"/>
<dbReference type="Pfam" id="PF17917">
    <property type="entry name" value="RT_RNaseH"/>
    <property type="match status" value="1"/>
</dbReference>
<evidence type="ECO:0000256" key="5">
    <source>
        <dbReference type="ARBA" id="ARBA00022801"/>
    </source>
</evidence>
<evidence type="ECO:0000256" key="1">
    <source>
        <dbReference type="ARBA" id="ARBA00022679"/>
    </source>
</evidence>
<keyword evidence="3" id="KW-0540">Nuclease</keyword>
<evidence type="ECO:0000256" key="2">
    <source>
        <dbReference type="ARBA" id="ARBA00022695"/>
    </source>
</evidence>
<dbReference type="Proteomes" id="UP001159363">
    <property type="component" value="Chromosome X"/>
</dbReference>
<organism evidence="8 9">
    <name type="scientific">Dryococelus australis</name>
    <dbReference type="NCBI Taxonomy" id="614101"/>
    <lineage>
        <taxon>Eukaryota</taxon>
        <taxon>Metazoa</taxon>
        <taxon>Ecdysozoa</taxon>
        <taxon>Arthropoda</taxon>
        <taxon>Hexapoda</taxon>
        <taxon>Insecta</taxon>
        <taxon>Pterygota</taxon>
        <taxon>Neoptera</taxon>
        <taxon>Polyneoptera</taxon>
        <taxon>Phasmatodea</taxon>
        <taxon>Verophasmatodea</taxon>
        <taxon>Anareolatae</taxon>
        <taxon>Phasmatidae</taxon>
        <taxon>Eurycanthinae</taxon>
        <taxon>Dryococelus</taxon>
    </lineage>
</organism>
<evidence type="ECO:0000256" key="6">
    <source>
        <dbReference type="ARBA" id="ARBA00022918"/>
    </source>
</evidence>
<dbReference type="SUPFAM" id="SSF56672">
    <property type="entry name" value="DNA/RNA polymerases"/>
    <property type="match status" value="1"/>
</dbReference>
<dbReference type="PANTHER" id="PTHR37984">
    <property type="entry name" value="PROTEIN CBG26694"/>
    <property type="match status" value="1"/>
</dbReference>
<protein>
    <recommendedName>
        <fullName evidence="7">Reverse transcriptase RNase H-like domain-containing protein</fullName>
    </recommendedName>
</protein>
<dbReference type="EMBL" id="JARBHB010000004">
    <property type="protein sequence ID" value="KAJ8884850.1"/>
    <property type="molecule type" value="Genomic_DNA"/>
</dbReference>
<dbReference type="InterPro" id="IPR041373">
    <property type="entry name" value="RT_RNaseH"/>
</dbReference>
<dbReference type="InterPro" id="IPR050951">
    <property type="entry name" value="Retrovirus_Pol_polyprotein"/>
</dbReference>
<keyword evidence="1" id="KW-0808">Transferase</keyword>
<name>A0ABQ9HKG5_9NEOP</name>